<dbReference type="InterPro" id="IPR015030">
    <property type="entry name" value="RB_C"/>
</dbReference>
<evidence type="ECO:0000256" key="6">
    <source>
        <dbReference type="ARBA" id="ARBA00023242"/>
    </source>
</evidence>
<dbReference type="Pfam" id="PF11934">
    <property type="entry name" value="DUF3452"/>
    <property type="match status" value="1"/>
</dbReference>
<feature type="compositionally biased region" description="Low complexity" evidence="8">
    <location>
        <begin position="828"/>
        <end position="846"/>
    </location>
</feature>
<dbReference type="InterPro" id="IPR002720">
    <property type="entry name" value="RB_A"/>
</dbReference>
<proteinExistence type="inferred from homology"/>
<comment type="similarity">
    <text evidence="2">Belongs to the retinoblastoma protein (RB) family.</text>
</comment>
<dbReference type="EMBL" id="CAWYQH010000002">
    <property type="protein sequence ID" value="CAK8673504.1"/>
    <property type="molecule type" value="Genomic_DNA"/>
</dbReference>
<evidence type="ECO:0000256" key="5">
    <source>
        <dbReference type="ARBA" id="ARBA00023163"/>
    </source>
</evidence>
<dbReference type="Pfam" id="PF01858">
    <property type="entry name" value="RB_A"/>
    <property type="match status" value="1"/>
</dbReference>
<feature type="region of interest" description="Disordered" evidence="8">
    <location>
        <begin position="970"/>
        <end position="991"/>
    </location>
</feature>
<feature type="region of interest" description="Disordered" evidence="8">
    <location>
        <begin position="879"/>
        <end position="899"/>
    </location>
</feature>
<evidence type="ECO:0000256" key="2">
    <source>
        <dbReference type="ARBA" id="ARBA00009475"/>
    </source>
</evidence>
<dbReference type="SMART" id="SM01369">
    <property type="entry name" value="Rb_C"/>
    <property type="match status" value="1"/>
</dbReference>
<feature type="region of interest" description="Disordered" evidence="8">
    <location>
        <begin position="818"/>
        <end position="848"/>
    </location>
</feature>
<keyword evidence="13" id="KW-1185">Reference proteome</keyword>
<evidence type="ECO:0000313" key="13">
    <source>
        <dbReference type="Proteomes" id="UP001642483"/>
    </source>
</evidence>
<dbReference type="SUPFAM" id="SSF47954">
    <property type="entry name" value="Cyclin-like"/>
    <property type="match status" value="2"/>
</dbReference>
<feature type="region of interest" description="Disordered" evidence="8">
    <location>
        <begin position="153"/>
        <end position="176"/>
    </location>
</feature>
<protein>
    <recommendedName>
        <fullName evidence="14">Retinoblastoma-like protein 1</fullName>
    </recommendedName>
</protein>
<keyword evidence="3" id="KW-0678">Repressor</keyword>
<dbReference type="Gene3D" id="1.10.472.10">
    <property type="entry name" value="Cyclin-like"/>
    <property type="match status" value="2"/>
</dbReference>
<feature type="domain" description="Retinoblastoma-associated protein A-box" evidence="10">
    <location>
        <begin position="409"/>
        <end position="604"/>
    </location>
</feature>
<comment type="subcellular location">
    <subcellularLocation>
        <location evidence="1">Nucleus</location>
    </subcellularLocation>
</comment>
<accession>A0ABP0F4Y8</accession>
<dbReference type="InterPro" id="IPR024599">
    <property type="entry name" value="RB_N"/>
</dbReference>
<feature type="domain" description="Retinoblastoma-associated protein N-terminal" evidence="9">
    <location>
        <begin position="68"/>
        <end position="225"/>
    </location>
</feature>
<organism evidence="12 13">
    <name type="scientific">Clavelina lepadiformis</name>
    <name type="common">Light-bulb sea squirt</name>
    <name type="synonym">Ascidia lepadiformis</name>
    <dbReference type="NCBI Taxonomy" id="159417"/>
    <lineage>
        <taxon>Eukaryota</taxon>
        <taxon>Metazoa</taxon>
        <taxon>Chordata</taxon>
        <taxon>Tunicata</taxon>
        <taxon>Ascidiacea</taxon>
        <taxon>Aplousobranchia</taxon>
        <taxon>Clavelinidae</taxon>
        <taxon>Clavelina</taxon>
    </lineage>
</organism>
<dbReference type="CDD" id="cd20600">
    <property type="entry name" value="CYCLIN_RBL"/>
    <property type="match status" value="1"/>
</dbReference>
<feature type="region of interest" description="Disordered" evidence="8">
    <location>
        <begin position="683"/>
        <end position="708"/>
    </location>
</feature>
<evidence type="ECO:0000256" key="1">
    <source>
        <dbReference type="ARBA" id="ARBA00004123"/>
    </source>
</evidence>
<keyword evidence="5" id="KW-0804">Transcription</keyword>
<evidence type="ECO:0000256" key="4">
    <source>
        <dbReference type="ARBA" id="ARBA00023015"/>
    </source>
</evidence>
<feature type="domain" description="Retinoblastoma-associated protein C-terminal" evidence="11">
    <location>
        <begin position="876"/>
        <end position="991"/>
    </location>
</feature>
<dbReference type="InterPro" id="IPR028309">
    <property type="entry name" value="RB_fam"/>
</dbReference>
<evidence type="ECO:0000259" key="11">
    <source>
        <dbReference type="SMART" id="SM01369"/>
    </source>
</evidence>
<name>A0ABP0F4Y8_CLALP</name>
<evidence type="ECO:0000256" key="3">
    <source>
        <dbReference type="ARBA" id="ARBA00022491"/>
    </source>
</evidence>
<evidence type="ECO:0008006" key="14">
    <source>
        <dbReference type="Google" id="ProtNLM"/>
    </source>
</evidence>
<reference evidence="12 13" key="1">
    <citation type="submission" date="2024-02" db="EMBL/GenBank/DDBJ databases">
        <authorList>
            <person name="Daric V."/>
            <person name="Darras S."/>
        </authorList>
    </citation>
    <scope>NUCLEOTIDE SEQUENCE [LARGE SCALE GENOMIC DNA]</scope>
</reference>
<keyword evidence="7" id="KW-0131">Cell cycle</keyword>
<feature type="compositionally biased region" description="Polar residues" evidence="8">
    <location>
        <begin position="156"/>
        <end position="165"/>
    </location>
</feature>
<dbReference type="PANTHER" id="PTHR13742">
    <property type="entry name" value="RETINOBLASTOMA-ASSOCIATED PROTEIN RB -RELATED"/>
    <property type="match status" value="1"/>
</dbReference>
<gene>
    <name evidence="12" type="ORF">CVLEPA_LOCUS3293</name>
</gene>
<evidence type="ECO:0000256" key="8">
    <source>
        <dbReference type="SAM" id="MobiDB-lite"/>
    </source>
</evidence>
<dbReference type="SMART" id="SM01367">
    <property type="entry name" value="DUF3452"/>
    <property type="match status" value="1"/>
</dbReference>
<keyword evidence="4" id="KW-0805">Transcription regulation</keyword>
<keyword evidence="6" id="KW-0539">Nucleus</keyword>
<evidence type="ECO:0000256" key="7">
    <source>
        <dbReference type="ARBA" id="ARBA00023306"/>
    </source>
</evidence>
<evidence type="ECO:0000313" key="12">
    <source>
        <dbReference type="EMBL" id="CAK8673504.1"/>
    </source>
</evidence>
<dbReference type="SMART" id="SM01368">
    <property type="entry name" value="RB_A"/>
    <property type="match status" value="1"/>
</dbReference>
<dbReference type="Proteomes" id="UP001642483">
    <property type="component" value="Unassembled WGS sequence"/>
</dbReference>
<evidence type="ECO:0000259" key="9">
    <source>
        <dbReference type="SMART" id="SM01367"/>
    </source>
</evidence>
<dbReference type="InterPro" id="IPR002719">
    <property type="entry name" value="RB_B"/>
</dbReference>
<comment type="caution">
    <text evidence="12">The sequence shown here is derived from an EMBL/GenBank/DDBJ whole genome shotgun (WGS) entry which is preliminary data.</text>
</comment>
<dbReference type="Gene3D" id="1.10.472.140">
    <property type="match status" value="1"/>
</dbReference>
<dbReference type="InterPro" id="IPR036915">
    <property type="entry name" value="Cyclin-like_sf"/>
</dbReference>
<dbReference type="Pfam" id="PF01857">
    <property type="entry name" value="RB_B"/>
    <property type="match status" value="1"/>
</dbReference>
<sequence>MNTITMESEDEEVEQRFRDLCLAVNMDKPTMELAWKAYETTKTNYTLEGDTLHWLVCALYSACRRNLPIMKSVSGQSLPSNCVSLTILLREAKFSFISFLKKMDKWLQMNNSMSIGPLADHVASLDRSFRVSTVVFKKYRLVFKHVFLDPDDPRNQPHTSTSTKNPSRPHRSRRHRKVHCTPRDIFNFCWTLFIHAKGAEYRSVSDELVSSFQLLLSVIDLCFKNALNCDHRTSLLNPEFPGLPKGWEQIEFKPAKGDVDIIALLVGERAALQLSRDETEQFLLQSKVVYIHNWKKFVTSLLDPNNEILIGEETTLFHPENYDANSKTVNKLYEEFVLTEGDFDERVFLCDDVDRELGTPIKCPPAESRMEQLKREVNEHLAESTVMTPKTPLTNRHYLEGKHNNGSMTPVSTAMQAVLKLKNLLQLKRPAASDKLVAIFKECSENPATEIEERLNKLGETFKSEYMKQYGEIPPSSEEFAEIRLTMSKTLYYHTLERTMMQEKKRMKNINGDLTGLLKRDDFHNLLFACCVEIILCANKSPRLFPWILDALNLSPYYFYKVIELVVRSEENLPGPCVKHLNHVEEQILETLAWKSDSPLWEAVKKEGCPMCEEVNFPQHVENGVDKPAMMSTSALAHPRIKAVADGEVSFRKSDGGSARDRFSSPSAGSAKRRLFIPIITEPVHPDNPATLNNDAENKPPTGNEKERPKRVGSLALFFRKVYHMASVRLRDLCEQLTISPNLQSKIWTCFEHSVAKWAFELMRDRHIDQLLMCSVYVMAKITQHDQSFQEIMQCYRSQPQAASSVYRSVMIQRSSTPLPVASRHNLRSSSSHLTSSSQHSPTTPTETRADLIQFYNQVYIPKMRDFVKKFNPDVGQVLTSPLSPMPRRRSTPQSPRRVSNRHNIYVSPMKTRAPFMGVASQARIEYNFQRSPAKNLRDINTMMQRHGPVINLKRSLAFSGLAGQDEVAHAKRQLSSKKIGVPEQEKNGTN</sequence>
<feature type="compositionally biased region" description="Basic residues" evidence="8">
    <location>
        <begin position="167"/>
        <end position="176"/>
    </location>
</feature>
<dbReference type="PANTHER" id="PTHR13742:SF17">
    <property type="entry name" value="RE32990P-RELATED"/>
    <property type="match status" value="1"/>
</dbReference>
<evidence type="ECO:0000259" key="10">
    <source>
        <dbReference type="SMART" id="SM01368"/>
    </source>
</evidence>